<organism evidence="1 2">
    <name type="scientific">Microdochium bolleyi</name>
    <dbReference type="NCBI Taxonomy" id="196109"/>
    <lineage>
        <taxon>Eukaryota</taxon>
        <taxon>Fungi</taxon>
        <taxon>Dikarya</taxon>
        <taxon>Ascomycota</taxon>
        <taxon>Pezizomycotina</taxon>
        <taxon>Sordariomycetes</taxon>
        <taxon>Xylariomycetidae</taxon>
        <taxon>Xylariales</taxon>
        <taxon>Microdochiaceae</taxon>
        <taxon>Microdochium</taxon>
    </lineage>
</organism>
<proteinExistence type="predicted"/>
<dbReference type="InParanoid" id="A0A136ISV2"/>
<evidence type="ECO:0000313" key="2">
    <source>
        <dbReference type="Proteomes" id="UP000070501"/>
    </source>
</evidence>
<accession>A0A136ISV2</accession>
<keyword evidence="2" id="KW-1185">Reference proteome</keyword>
<reference evidence="2" key="1">
    <citation type="submission" date="2016-02" db="EMBL/GenBank/DDBJ databases">
        <title>Draft genome sequence of Microdochium bolleyi, a fungal endophyte of beachgrass.</title>
        <authorList>
            <consortium name="DOE Joint Genome Institute"/>
            <person name="David A.S."/>
            <person name="May G."/>
            <person name="Haridas S."/>
            <person name="Lim J."/>
            <person name="Wang M."/>
            <person name="Labutti K."/>
            <person name="Lipzen A."/>
            <person name="Barry K."/>
            <person name="Grigoriev I.V."/>
        </authorList>
    </citation>
    <scope>NUCLEOTIDE SEQUENCE [LARGE SCALE GENOMIC DNA]</scope>
    <source>
        <strain evidence="2">J235TASD1</strain>
    </source>
</reference>
<protein>
    <submittedName>
        <fullName evidence="1">Uncharacterized protein</fullName>
    </submittedName>
</protein>
<dbReference type="OrthoDB" id="5139395at2759"/>
<sequence>MELARTEAMIEEQSNAKVSESKLVASVSTMKSPCEIYVHHKGELRDMIAVDHFSNAVPLSLIDQWLLILDPDPDNRVALPPGIKGFYGGDLRASIPIELAHDCYKYIVHETKDRDQIAKYAGRMLIAVALLDLNDLETKDANLAGLALWHKALAQVRLAGEADGLADTLRMYERVRRESTLPDAKLPRPGRLKARLLTVAEQLGLDGAIQCLRGWGTTEDEAA</sequence>
<name>A0A136ISV2_9PEZI</name>
<dbReference type="Proteomes" id="UP000070501">
    <property type="component" value="Unassembled WGS sequence"/>
</dbReference>
<dbReference type="AlphaFoldDB" id="A0A136ISV2"/>
<dbReference type="EMBL" id="KQ964260">
    <property type="protein sequence ID" value="KXJ87955.1"/>
    <property type="molecule type" value="Genomic_DNA"/>
</dbReference>
<evidence type="ECO:0000313" key="1">
    <source>
        <dbReference type="EMBL" id="KXJ87955.1"/>
    </source>
</evidence>
<gene>
    <name evidence="1" type="ORF">Micbo1qcDRAFT_207713</name>
</gene>